<reference evidence="1 2" key="1">
    <citation type="submission" date="2015-12" db="EMBL/GenBank/DDBJ databases">
        <title>Genome sequence of Aneurinibacillus soli.</title>
        <authorList>
            <person name="Lee J.S."/>
            <person name="Lee K.C."/>
            <person name="Kim K.K."/>
            <person name="Lee B.W."/>
        </authorList>
    </citation>
    <scope>NUCLEOTIDE SEQUENCE [LARGE SCALE GENOMIC DNA]</scope>
    <source>
        <strain evidence="1 2">CB4</strain>
    </source>
</reference>
<protein>
    <submittedName>
        <fullName evidence="1">Uncharacterized protein</fullName>
    </submittedName>
</protein>
<dbReference type="KEGG" id="asoc:CB4_01363"/>
<keyword evidence="2" id="KW-1185">Reference proteome</keyword>
<sequence>MSMKEIVLDRLQKIEDLEQRKLLKSIMTGVFLPLVEYQEEMNRKLEERVFQEIAETEDRYDIYTTVCPRDELDPLHEFLYPMLQQDLENTLPDIASIRAGLNQREEVKLLTVFLSCDFLKMKELIEHPRVFSGKLVTTQGTRNIHVRLKQNRAYIQEIEALHTIFQRNGVVWKTINHPYAYKFFDVLLISCEGEIAEEEEITEISVHLEEYEPYKKIDIIPLWNIERLTLKNLGFPIPADDRVNYEHVLSVRKTGTAHGYLVDGDETNIRYSKRTPEEITIVSPREKSGTWDVRKITQPTQGGISGRQAYELLSNQKRKDRFLDGFASKQATVVRARGEIMRIIHSFEAADCFELTHIEVGTMPDRVAETYNMNLFLIDSIRLESEKKTIRLHFTAHTANRFILHDIMSFLVSEVQMYFPDYKCEGVLS</sequence>
<dbReference type="AlphaFoldDB" id="A0A0U5ATW5"/>
<name>A0A0U5ATW5_9BACL</name>
<evidence type="ECO:0000313" key="2">
    <source>
        <dbReference type="Proteomes" id="UP000217696"/>
    </source>
</evidence>
<dbReference type="Proteomes" id="UP000217696">
    <property type="component" value="Chromosome"/>
</dbReference>
<dbReference type="EMBL" id="AP017312">
    <property type="protein sequence ID" value="BAU27194.1"/>
    <property type="molecule type" value="Genomic_DNA"/>
</dbReference>
<accession>A0A0U5ATW5</accession>
<proteinExistence type="predicted"/>
<gene>
    <name evidence="1" type="ORF">CB4_01363</name>
</gene>
<organism evidence="1 2">
    <name type="scientific">Aneurinibacillus soli</name>
    <dbReference type="NCBI Taxonomy" id="1500254"/>
    <lineage>
        <taxon>Bacteria</taxon>
        <taxon>Bacillati</taxon>
        <taxon>Bacillota</taxon>
        <taxon>Bacilli</taxon>
        <taxon>Bacillales</taxon>
        <taxon>Paenibacillaceae</taxon>
        <taxon>Aneurinibacillus group</taxon>
        <taxon>Aneurinibacillus</taxon>
    </lineage>
</organism>
<evidence type="ECO:0000313" key="1">
    <source>
        <dbReference type="EMBL" id="BAU27194.1"/>
    </source>
</evidence>